<feature type="region of interest" description="Disordered" evidence="1">
    <location>
        <begin position="63"/>
        <end position="90"/>
    </location>
</feature>
<evidence type="ECO:0000313" key="3">
    <source>
        <dbReference type="Proteomes" id="UP001221898"/>
    </source>
</evidence>
<accession>A0AAD7WZQ7</accession>
<sequence length="127" mass="13649">MLLQRWWRGGAAAPTPQPDTGGGPRAVTKHLLQIRIGEGCLAVASQTLRERLSSDVRRGFKEPLKRRGVTGPSPLPAITCRESSSGGQPDGVRELVLVLQRVARSNRSHADITVSSLAMEILKSIGC</sequence>
<organism evidence="2 3">
    <name type="scientific">Aldrovandia affinis</name>
    <dbReference type="NCBI Taxonomy" id="143900"/>
    <lineage>
        <taxon>Eukaryota</taxon>
        <taxon>Metazoa</taxon>
        <taxon>Chordata</taxon>
        <taxon>Craniata</taxon>
        <taxon>Vertebrata</taxon>
        <taxon>Euteleostomi</taxon>
        <taxon>Actinopterygii</taxon>
        <taxon>Neopterygii</taxon>
        <taxon>Teleostei</taxon>
        <taxon>Notacanthiformes</taxon>
        <taxon>Halosauridae</taxon>
        <taxon>Aldrovandia</taxon>
    </lineage>
</organism>
<gene>
    <name evidence="2" type="ORF">AAFF_G00402780</name>
</gene>
<keyword evidence="3" id="KW-1185">Reference proteome</keyword>
<protein>
    <submittedName>
        <fullName evidence="2">Uncharacterized protein</fullName>
    </submittedName>
</protein>
<reference evidence="2" key="1">
    <citation type="journal article" date="2023" name="Science">
        <title>Genome structures resolve the early diversification of teleost fishes.</title>
        <authorList>
            <person name="Parey E."/>
            <person name="Louis A."/>
            <person name="Montfort J."/>
            <person name="Bouchez O."/>
            <person name="Roques C."/>
            <person name="Iampietro C."/>
            <person name="Lluch J."/>
            <person name="Castinel A."/>
            <person name="Donnadieu C."/>
            <person name="Desvignes T."/>
            <person name="Floi Bucao C."/>
            <person name="Jouanno E."/>
            <person name="Wen M."/>
            <person name="Mejri S."/>
            <person name="Dirks R."/>
            <person name="Jansen H."/>
            <person name="Henkel C."/>
            <person name="Chen W.J."/>
            <person name="Zahm M."/>
            <person name="Cabau C."/>
            <person name="Klopp C."/>
            <person name="Thompson A.W."/>
            <person name="Robinson-Rechavi M."/>
            <person name="Braasch I."/>
            <person name="Lecointre G."/>
            <person name="Bobe J."/>
            <person name="Postlethwait J.H."/>
            <person name="Berthelot C."/>
            <person name="Roest Crollius H."/>
            <person name="Guiguen Y."/>
        </authorList>
    </citation>
    <scope>NUCLEOTIDE SEQUENCE</scope>
    <source>
        <strain evidence="2">NC1722</strain>
    </source>
</reference>
<dbReference type="AlphaFoldDB" id="A0AAD7WZQ7"/>
<proteinExistence type="predicted"/>
<comment type="caution">
    <text evidence="2">The sequence shown here is derived from an EMBL/GenBank/DDBJ whole genome shotgun (WGS) entry which is preliminary data.</text>
</comment>
<feature type="region of interest" description="Disordered" evidence="1">
    <location>
        <begin position="1"/>
        <end position="25"/>
    </location>
</feature>
<evidence type="ECO:0000256" key="1">
    <source>
        <dbReference type="SAM" id="MobiDB-lite"/>
    </source>
</evidence>
<name>A0AAD7WZQ7_9TELE</name>
<dbReference type="Proteomes" id="UP001221898">
    <property type="component" value="Unassembled WGS sequence"/>
</dbReference>
<evidence type="ECO:0000313" key="2">
    <source>
        <dbReference type="EMBL" id="KAJ8415721.1"/>
    </source>
</evidence>
<dbReference type="EMBL" id="JAINUG010000008">
    <property type="protein sequence ID" value="KAJ8415721.1"/>
    <property type="molecule type" value="Genomic_DNA"/>
</dbReference>